<dbReference type="GO" id="GO:0006654">
    <property type="term" value="P:phosphatidic acid biosynthetic process"/>
    <property type="evidence" value="ECO:0007669"/>
    <property type="project" value="InterPro"/>
</dbReference>
<evidence type="ECO:0000256" key="7">
    <source>
        <dbReference type="ARBA" id="ARBA00022519"/>
    </source>
</evidence>
<comment type="subcellular location">
    <subcellularLocation>
        <location evidence="1 24">Cell inner membrane</location>
        <topology evidence="1 24">Multi-pass membrane protein</topology>
    </subcellularLocation>
</comment>
<proteinExistence type="inferred from homology"/>
<evidence type="ECO:0000256" key="2">
    <source>
        <dbReference type="ARBA" id="ARBA00005967"/>
    </source>
</evidence>
<dbReference type="GO" id="GO:0005886">
    <property type="term" value="C:plasma membrane"/>
    <property type="evidence" value="ECO:0007669"/>
    <property type="project" value="UniProtKB-SubCell"/>
</dbReference>
<comment type="similarity">
    <text evidence="2 24">Belongs to the bacterial diacylglycerol kinase family.</text>
</comment>
<dbReference type="CDD" id="cd14264">
    <property type="entry name" value="DAGK_IM"/>
    <property type="match status" value="1"/>
</dbReference>
<dbReference type="InterPro" id="IPR036945">
    <property type="entry name" value="DAGK_sf"/>
</dbReference>
<organism evidence="25 26">
    <name type="scientific">Vibrio campbellii</name>
    <dbReference type="NCBI Taxonomy" id="680"/>
    <lineage>
        <taxon>Bacteria</taxon>
        <taxon>Pseudomonadati</taxon>
        <taxon>Pseudomonadota</taxon>
        <taxon>Gammaproteobacteria</taxon>
        <taxon>Vibrionales</taxon>
        <taxon>Vibrionaceae</taxon>
        <taxon>Vibrio</taxon>
    </lineage>
</organism>
<feature type="binding site" evidence="22">
    <location>
        <position position="29"/>
    </location>
    <ligand>
        <name>ATP</name>
        <dbReference type="ChEBI" id="CHEBI:30616"/>
    </ligand>
</feature>
<evidence type="ECO:0000256" key="16">
    <source>
        <dbReference type="ARBA" id="ARBA00023098"/>
    </source>
</evidence>
<protein>
    <recommendedName>
        <fullName evidence="4 24">Diacylglycerol kinase</fullName>
        <ecNumber evidence="3 24">2.7.1.107</ecNumber>
    </recommendedName>
</protein>
<feature type="active site" description="Proton acceptor" evidence="20">
    <location>
        <position position="82"/>
    </location>
</feature>
<keyword evidence="6" id="KW-0444">Lipid biosynthesis</keyword>
<dbReference type="InterPro" id="IPR033718">
    <property type="entry name" value="DAGK_prok"/>
</dbReference>
<evidence type="ECO:0000256" key="24">
    <source>
        <dbReference type="RuleBase" id="RU363065"/>
    </source>
</evidence>
<evidence type="ECO:0000256" key="23">
    <source>
        <dbReference type="PIRSR" id="PIRSR600829-4"/>
    </source>
</evidence>
<keyword evidence="13 22" id="KW-0067">ATP-binding</keyword>
<evidence type="ECO:0000256" key="4">
    <source>
        <dbReference type="ARBA" id="ARBA00017575"/>
    </source>
</evidence>
<evidence type="ECO:0000256" key="11">
    <source>
        <dbReference type="ARBA" id="ARBA00022741"/>
    </source>
</evidence>
<dbReference type="AlphaFoldDB" id="A0AAE9MXA4"/>
<feature type="transmembrane region" description="Helical" evidence="24">
    <location>
        <begin position="112"/>
        <end position="130"/>
    </location>
</feature>
<dbReference type="RefSeq" id="WP_255939797.1">
    <property type="nucleotide sequence ID" value="NZ_CP050467.1"/>
</dbReference>
<evidence type="ECO:0000256" key="1">
    <source>
        <dbReference type="ARBA" id="ARBA00004429"/>
    </source>
</evidence>
<dbReference type="PANTHER" id="PTHR34299:SF1">
    <property type="entry name" value="DIACYLGLYCEROL KINASE"/>
    <property type="match status" value="1"/>
</dbReference>
<evidence type="ECO:0000256" key="21">
    <source>
        <dbReference type="PIRSR" id="PIRSR600829-2"/>
    </source>
</evidence>
<feature type="binding site" evidence="21">
    <location>
        <position position="68"/>
    </location>
    <ligand>
        <name>substrate</name>
    </ligand>
</feature>
<dbReference type="GO" id="GO:0005524">
    <property type="term" value="F:ATP binding"/>
    <property type="evidence" value="ECO:0007669"/>
    <property type="project" value="UniProtKB-KW"/>
</dbReference>
<evidence type="ECO:0000256" key="12">
    <source>
        <dbReference type="ARBA" id="ARBA00022777"/>
    </source>
</evidence>
<feature type="binding site" evidence="22">
    <location>
        <position position="89"/>
    </location>
    <ligand>
        <name>ATP</name>
        <dbReference type="ChEBI" id="CHEBI:30616"/>
    </ligand>
</feature>
<evidence type="ECO:0000256" key="20">
    <source>
        <dbReference type="PIRSR" id="PIRSR600829-1"/>
    </source>
</evidence>
<keyword evidence="9 24" id="KW-0812">Transmembrane</keyword>
<feature type="binding site" evidence="21">
    <location>
        <position position="111"/>
    </location>
    <ligand>
        <name>substrate</name>
    </ligand>
</feature>
<dbReference type="Proteomes" id="UP001058687">
    <property type="component" value="Chromosome 1"/>
</dbReference>
<keyword evidence="16 24" id="KW-0443">Lipid metabolism</keyword>
<keyword evidence="14 23" id="KW-0460">Magnesium</keyword>
<feature type="binding site" evidence="22">
    <location>
        <begin position="98"/>
        <end position="100"/>
    </location>
    <ligand>
        <name>ATP</name>
        <dbReference type="ChEBI" id="CHEBI:30616"/>
    </ligand>
</feature>
<evidence type="ECO:0000256" key="8">
    <source>
        <dbReference type="ARBA" id="ARBA00022679"/>
    </source>
</evidence>
<keyword evidence="18" id="KW-0594">Phospholipid biosynthesis</keyword>
<evidence type="ECO:0000313" key="25">
    <source>
        <dbReference type="EMBL" id="UTZ26460.1"/>
    </source>
</evidence>
<dbReference type="Gene3D" id="1.10.287.3610">
    <property type="match status" value="1"/>
</dbReference>
<evidence type="ECO:0000313" key="26">
    <source>
        <dbReference type="Proteomes" id="UP001058687"/>
    </source>
</evidence>
<feature type="transmembrane region" description="Helical" evidence="24">
    <location>
        <begin position="72"/>
        <end position="92"/>
    </location>
</feature>
<keyword evidence="19 24" id="KW-1208">Phospholipid metabolism</keyword>
<feature type="binding site" evidence="21">
    <location>
        <begin position="43"/>
        <end position="47"/>
    </location>
    <ligand>
        <name>substrate</name>
    </ligand>
</feature>
<evidence type="ECO:0000256" key="19">
    <source>
        <dbReference type="ARBA" id="ARBA00023264"/>
    </source>
</evidence>
<evidence type="ECO:0000256" key="17">
    <source>
        <dbReference type="ARBA" id="ARBA00023136"/>
    </source>
</evidence>
<feature type="binding site" evidence="22">
    <location>
        <position position="22"/>
    </location>
    <ligand>
        <name>ATP</name>
        <dbReference type="ChEBI" id="CHEBI:30616"/>
    </ligand>
</feature>
<dbReference type="EMBL" id="CP050467">
    <property type="protein sequence ID" value="UTZ26460.1"/>
    <property type="molecule type" value="Genomic_DNA"/>
</dbReference>
<feature type="transmembrane region" description="Helical" evidence="24">
    <location>
        <begin position="48"/>
        <end position="66"/>
    </location>
</feature>
<dbReference type="InterPro" id="IPR000829">
    <property type="entry name" value="DAGK"/>
</dbReference>
<feature type="binding site" evidence="23">
    <location>
        <position position="89"/>
    </location>
    <ligand>
        <name>a divalent metal cation</name>
        <dbReference type="ChEBI" id="CHEBI:60240"/>
    </ligand>
</feature>
<reference evidence="25" key="1">
    <citation type="submission" date="2020-03" db="EMBL/GenBank/DDBJ databases">
        <title>Five strains of Vibrio campbellii isolated from Mariana Trench.</title>
        <authorList>
            <person name="Liang J."/>
            <person name="Zhang X.-H."/>
        </authorList>
    </citation>
    <scope>NUCLEOTIDE SEQUENCE</scope>
    <source>
        <strain evidence="25">LJC014</strain>
    </source>
</reference>
<accession>A0AAE9MXA4</accession>
<dbReference type="EC" id="2.7.1.107" evidence="3 24"/>
<comment type="function">
    <text evidence="24">Catalyzes the ATP-dependent phosphorylation of sn-l,2-diacylglycerol (DAG) to phosphatidic acid. Involved in the recycling of diacylglycerol produced as a by-product during membrane-derived oligosaccharide (MDO) biosynthesis.</text>
</comment>
<keyword evidence="7 24" id="KW-0997">Cell inner membrane</keyword>
<evidence type="ECO:0000256" key="10">
    <source>
        <dbReference type="ARBA" id="ARBA00022723"/>
    </source>
</evidence>
<feature type="binding site" evidence="23">
    <location>
        <position position="41"/>
    </location>
    <ligand>
        <name>a divalent metal cation</name>
        <dbReference type="ChEBI" id="CHEBI:60240"/>
    </ligand>
</feature>
<feature type="binding site" evidence="22">
    <location>
        <position position="41"/>
    </location>
    <ligand>
        <name>ATP</name>
        <dbReference type="ChEBI" id="CHEBI:30616"/>
    </ligand>
</feature>
<dbReference type="PROSITE" id="PS01069">
    <property type="entry name" value="DAGK_PROKAR"/>
    <property type="match status" value="1"/>
</dbReference>
<evidence type="ECO:0000256" key="6">
    <source>
        <dbReference type="ARBA" id="ARBA00022516"/>
    </source>
</evidence>
<gene>
    <name evidence="25" type="ORF">HB761_06565</name>
</gene>
<feature type="binding site" evidence="21">
    <location>
        <position position="82"/>
    </location>
    <ligand>
        <name>substrate</name>
    </ligand>
</feature>
<name>A0AAE9MXA4_9VIBR</name>
<keyword evidence="15 24" id="KW-1133">Transmembrane helix</keyword>
<comment type="catalytic activity">
    <reaction evidence="24">
        <text>a 1,2-diacyl-sn-glycerol + ATP = a 1,2-diacyl-sn-glycero-3-phosphate + ADP + H(+)</text>
        <dbReference type="Rhea" id="RHEA:10272"/>
        <dbReference type="ChEBI" id="CHEBI:15378"/>
        <dbReference type="ChEBI" id="CHEBI:17815"/>
        <dbReference type="ChEBI" id="CHEBI:30616"/>
        <dbReference type="ChEBI" id="CHEBI:58608"/>
        <dbReference type="ChEBI" id="CHEBI:456216"/>
        <dbReference type="EC" id="2.7.1.107"/>
    </reaction>
</comment>
<keyword evidence="17 24" id="KW-0472">Membrane</keyword>
<keyword evidence="10 23" id="KW-0479">Metal-binding</keyword>
<sequence length="134" mass="14511">MSKTKQHQSLNSGKPGNTGLTRVIKAAGYSAKGLKAAFKHEAAIRQELAMLVLAIGLVCVFDLSVVERILMLGVVVLVFIVELINSAIEAVVDRIGVEHHELSGRAKDIGSAAVMVALFFAGFTWLYILISHYF</sequence>
<dbReference type="PANTHER" id="PTHR34299">
    <property type="entry name" value="DIACYLGLYCEROL KINASE"/>
    <property type="match status" value="1"/>
</dbReference>
<keyword evidence="8 24" id="KW-0808">Transferase</keyword>
<keyword evidence="12 24" id="KW-0418">Kinase</keyword>
<evidence type="ECO:0000256" key="9">
    <source>
        <dbReference type="ARBA" id="ARBA00022692"/>
    </source>
</evidence>
<dbReference type="Pfam" id="PF01219">
    <property type="entry name" value="DAGK_prokar"/>
    <property type="match status" value="1"/>
</dbReference>
<comment type="cofactor">
    <cofactor evidence="23">
        <name>Mg(2+)</name>
        <dbReference type="ChEBI" id="CHEBI:18420"/>
    </cofactor>
    <text evidence="23">Mn(2+), Zn(2+), Cd(2+) and Co(2+) support activity to lesser extents.</text>
</comment>
<keyword evidence="11 22" id="KW-0547">Nucleotide-binding</keyword>
<evidence type="ECO:0000256" key="14">
    <source>
        <dbReference type="ARBA" id="ARBA00022842"/>
    </source>
</evidence>
<evidence type="ECO:0000256" key="3">
    <source>
        <dbReference type="ARBA" id="ARBA00012133"/>
    </source>
</evidence>
<dbReference type="GO" id="GO:0046872">
    <property type="term" value="F:metal ion binding"/>
    <property type="evidence" value="ECO:0007669"/>
    <property type="project" value="UniProtKB-KW"/>
</dbReference>
<evidence type="ECO:0000256" key="15">
    <source>
        <dbReference type="ARBA" id="ARBA00022989"/>
    </source>
</evidence>
<keyword evidence="5" id="KW-1003">Cell membrane</keyword>
<dbReference type="GO" id="GO:0004143">
    <property type="term" value="F:ATP-dependent diacylglycerol kinase activity"/>
    <property type="evidence" value="ECO:0007669"/>
    <property type="project" value="UniProtKB-EC"/>
</dbReference>
<evidence type="ECO:0000256" key="22">
    <source>
        <dbReference type="PIRSR" id="PIRSR600829-3"/>
    </source>
</evidence>
<feature type="binding site" evidence="22">
    <location>
        <begin position="107"/>
        <end position="108"/>
    </location>
    <ligand>
        <name>ATP</name>
        <dbReference type="ChEBI" id="CHEBI:30616"/>
    </ligand>
</feature>
<evidence type="ECO:0000256" key="13">
    <source>
        <dbReference type="ARBA" id="ARBA00022840"/>
    </source>
</evidence>
<feature type="binding site" evidence="21">
    <location>
        <position position="22"/>
    </location>
    <ligand>
        <name>substrate</name>
    </ligand>
</feature>
<evidence type="ECO:0000256" key="18">
    <source>
        <dbReference type="ARBA" id="ARBA00023209"/>
    </source>
</evidence>
<evidence type="ECO:0000256" key="5">
    <source>
        <dbReference type="ARBA" id="ARBA00022475"/>
    </source>
</evidence>